<dbReference type="GO" id="GO:0003700">
    <property type="term" value="F:DNA-binding transcription factor activity"/>
    <property type="evidence" value="ECO:0007669"/>
    <property type="project" value="InterPro"/>
</dbReference>
<dbReference type="Pfam" id="PF12833">
    <property type="entry name" value="HTH_18"/>
    <property type="match status" value="1"/>
</dbReference>
<dbReference type="Gene3D" id="1.10.10.60">
    <property type="entry name" value="Homeodomain-like"/>
    <property type="match status" value="1"/>
</dbReference>
<reference evidence="3 4" key="1">
    <citation type="submission" date="2018-03" db="EMBL/GenBank/DDBJ databases">
        <title>Genomic Encyclopedia of Type Strains, Phase III (KMG-III): the genomes of soil and plant-associated and newly described type strains.</title>
        <authorList>
            <person name="Whitman W."/>
        </authorList>
    </citation>
    <scope>NUCLEOTIDE SEQUENCE [LARGE SCALE GENOMIC DNA]</scope>
    <source>
        <strain evidence="3 4">CGMCC 1.12700</strain>
    </source>
</reference>
<dbReference type="Proteomes" id="UP000240572">
    <property type="component" value="Unassembled WGS sequence"/>
</dbReference>
<gene>
    <name evidence="3" type="ORF">B0I18_103211</name>
</gene>
<dbReference type="EMBL" id="PYGD01000003">
    <property type="protein sequence ID" value="PSK92634.1"/>
    <property type="molecule type" value="Genomic_DNA"/>
</dbReference>
<evidence type="ECO:0000256" key="1">
    <source>
        <dbReference type="ARBA" id="ARBA00023125"/>
    </source>
</evidence>
<keyword evidence="1" id="KW-0238">DNA-binding</keyword>
<comment type="caution">
    <text evidence="3">The sequence shown here is derived from an EMBL/GenBank/DDBJ whole genome shotgun (WGS) entry which is preliminary data.</text>
</comment>
<feature type="domain" description="HTH araC/xylS-type" evidence="2">
    <location>
        <begin position="168"/>
        <end position="266"/>
    </location>
</feature>
<keyword evidence="4" id="KW-1185">Reference proteome</keyword>
<dbReference type="SMART" id="SM00342">
    <property type="entry name" value="HTH_ARAC"/>
    <property type="match status" value="1"/>
</dbReference>
<name>A0A2P8D5Z1_9BACT</name>
<evidence type="ECO:0000313" key="4">
    <source>
        <dbReference type="Proteomes" id="UP000240572"/>
    </source>
</evidence>
<protein>
    <submittedName>
        <fullName evidence="3">AraC family transcriptional activator of pobA</fullName>
    </submittedName>
</protein>
<sequence>MLDREELVQRNYQERGVYNTDFFEILFFKKASGTLLLNDRRIELTDDTIVFVSAFQKRQWLTDNRDLAYTTLIFQEDFLNEFFADKFFIARLLYFCQLDRPLILPVPAPDMARYCGMLQEIKRELVQPQTDSAHIIRSLLYYLLQTLNRAYAGHNQLALGKEVQSPAYRFRRLLELHIREEQRLVFYTDALGISSVALNNAVKRQFGLTAGELLKQRLVVEIKNDLIYSGKTLAEIAAGLHFPEPNHLMRFFKTQTGQTTGAFLSAFQNDSL</sequence>
<dbReference type="PANTHER" id="PTHR43280:SF32">
    <property type="entry name" value="TRANSCRIPTIONAL REGULATORY PROTEIN"/>
    <property type="match status" value="1"/>
</dbReference>
<dbReference type="InterPro" id="IPR037923">
    <property type="entry name" value="HTH-like"/>
</dbReference>
<dbReference type="PANTHER" id="PTHR43280">
    <property type="entry name" value="ARAC-FAMILY TRANSCRIPTIONAL REGULATOR"/>
    <property type="match status" value="1"/>
</dbReference>
<evidence type="ECO:0000313" key="3">
    <source>
        <dbReference type="EMBL" id="PSK92634.1"/>
    </source>
</evidence>
<proteinExistence type="predicted"/>
<organism evidence="3 4">
    <name type="scientific">Taibaiella chishuiensis</name>
    <dbReference type="NCBI Taxonomy" id="1434707"/>
    <lineage>
        <taxon>Bacteria</taxon>
        <taxon>Pseudomonadati</taxon>
        <taxon>Bacteroidota</taxon>
        <taxon>Chitinophagia</taxon>
        <taxon>Chitinophagales</taxon>
        <taxon>Chitinophagaceae</taxon>
        <taxon>Taibaiella</taxon>
    </lineage>
</organism>
<dbReference type="InterPro" id="IPR018060">
    <property type="entry name" value="HTH_AraC"/>
</dbReference>
<dbReference type="AlphaFoldDB" id="A0A2P8D5Z1"/>
<dbReference type="PROSITE" id="PS01124">
    <property type="entry name" value="HTH_ARAC_FAMILY_2"/>
    <property type="match status" value="1"/>
</dbReference>
<dbReference type="GO" id="GO:0043565">
    <property type="term" value="F:sequence-specific DNA binding"/>
    <property type="evidence" value="ECO:0007669"/>
    <property type="project" value="InterPro"/>
</dbReference>
<dbReference type="RefSeq" id="WP_219905966.1">
    <property type="nucleotide sequence ID" value="NZ_PYGD01000003.1"/>
</dbReference>
<accession>A0A2P8D5Z1</accession>
<evidence type="ECO:0000259" key="2">
    <source>
        <dbReference type="PROSITE" id="PS01124"/>
    </source>
</evidence>
<dbReference type="SUPFAM" id="SSF51215">
    <property type="entry name" value="Regulatory protein AraC"/>
    <property type="match status" value="1"/>
</dbReference>